<keyword evidence="6 10" id="KW-0560">Oxidoreductase</keyword>
<dbReference type="GO" id="GO:0052693">
    <property type="term" value="F:epoxyqueuosine reductase activity"/>
    <property type="evidence" value="ECO:0007669"/>
    <property type="project" value="TreeGrafter"/>
</dbReference>
<evidence type="ECO:0000256" key="7">
    <source>
        <dbReference type="ARBA" id="ARBA00023004"/>
    </source>
</evidence>
<dbReference type="GO" id="GO:0008616">
    <property type="term" value="P:tRNA queuosine(34) biosynthetic process"/>
    <property type="evidence" value="ECO:0007669"/>
    <property type="project" value="UniProtKB-KW"/>
</dbReference>
<comment type="caution">
    <text evidence="10">The sequence shown here is derived from an EMBL/GenBank/DDBJ whole genome shotgun (WGS) entry which is preliminary data.</text>
</comment>
<dbReference type="PROSITE" id="PS00198">
    <property type="entry name" value="4FE4S_FER_1"/>
    <property type="match status" value="1"/>
</dbReference>
<evidence type="ECO:0000256" key="6">
    <source>
        <dbReference type="ARBA" id="ARBA00023002"/>
    </source>
</evidence>
<dbReference type="EMBL" id="SJPF01000004">
    <property type="protein sequence ID" value="TWT32086.1"/>
    <property type="molecule type" value="Genomic_DNA"/>
</dbReference>
<dbReference type="InterPro" id="IPR017900">
    <property type="entry name" value="4Fe4S_Fe_S_CS"/>
</dbReference>
<dbReference type="PROSITE" id="PS51379">
    <property type="entry name" value="4FE4S_FER_2"/>
    <property type="match status" value="1"/>
</dbReference>
<dbReference type="GO" id="GO:0051539">
    <property type="term" value="F:4 iron, 4 sulfur cluster binding"/>
    <property type="evidence" value="ECO:0007669"/>
    <property type="project" value="UniProtKB-KW"/>
</dbReference>
<dbReference type="SUPFAM" id="SSF46548">
    <property type="entry name" value="alpha-helical ferredoxin"/>
    <property type="match status" value="1"/>
</dbReference>
<dbReference type="SUPFAM" id="SSF48371">
    <property type="entry name" value="ARM repeat"/>
    <property type="match status" value="1"/>
</dbReference>
<dbReference type="PANTHER" id="PTHR30002">
    <property type="entry name" value="EPOXYQUEUOSINE REDUCTASE"/>
    <property type="match status" value="1"/>
</dbReference>
<keyword evidence="1" id="KW-0004">4Fe-4S</keyword>
<dbReference type="Pfam" id="PF13646">
    <property type="entry name" value="HEAT_2"/>
    <property type="match status" value="1"/>
</dbReference>
<feature type="domain" description="4Fe-4S ferredoxin-type" evidence="9">
    <location>
        <begin position="182"/>
        <end position="211"/>
    </location>
</feature>
<dbReference type="EC" id="1.1.-.-" evidence="10"/>
<dbReference type="InterPro" id="IPR011989">
    <property type="entry name" value="ARM-like"/>
</dbReference>
<dbReference type="Pfam" id="PF13484">
    <property type="entry name" value="Fer4_16"/>
    <property type="match status" value="1"/>
</dbReference>
<dbReference type="Gene3D" id="1.25.10.10">
    <property type="entry name" value="Leucine-rich Repeat Variant"/>
    <property type="match status" value="1"/>
</dbReference>
<organism evidence="10 11">
    <name type="scientific">Blastopirellula retiformator</name>
    <dbReference type="NCBI Taxonomy" id="2527970"/>
    <lineage>
        <taxon>Bacteria</taxon>
        <taxon>Pseudomonadati</taxon>
        <taxon>Planctomycetota</taxon>
        <taxon>Planctomycetia</taxon>
        <taxon>Pirellulales</taxon>
        <taxon>Pirellulaceae</taxon>
        <taxon>Blastopirellula</taxon>
    </lineage>
</organism>
<evidence type="ECO:0000313" key="11">
    <source>
        <dbReference type="Proteomes" id="UP000318878"/>
    </source>
</evidence>
<keyword evidence="11" id="KW-1185">Reference proteome</keyword>
<dbReference type="GO" id="GO:0046872">
    <property type="term" value="F:metal ion binding"/>
    <property type="evidence" value="ECO:0007669"/>
    <property type="project" value="UniProtKB-KW"/>
</dbReference>
<gene>
    <name evidence="10" type="primary">queG</name>
    <name evidence="10" type="ORF">Enr8_40120</name>
</gene>
<dbReference type="AlphaFoldDB" id="A0A5C5V0J7"/>
<reference evidence="10 11" key="1">
    <citation type="submission" date="2019-02" db="EMBL/GenBank/DDBJ databases">
        <title>Deep-cultivation of Planctomycetes and their phenomic and genomic characterization uncovers novel biology.</title>
        <authorList>
            <person name="Wiegand S."/>
            <person name="Jogler M."/>
            <person name="Boedeker C."/>
            <person name="Pinto D."/>
            <person name="Vollmers J."/>
            <person name="Rivas-Marin E."/>
            <person name="Kohn T."/>
            <person name="Peeters S.H."/>
            <person name="Heuer A."/>
            <person name="Rast P."/>
            <person name="Oberbeckmann S."/>
            <person name="Bunk B."/>
            <person name="Jeske O."/>
            <person name="Meyerdierks A."/>
            <person name="Storesund J.E."/>
            <person name="Kallscheuer N."/>
            <person name="Luecker S."/>
            <person name="Lage O.M."/>
            <person name="Pohl T."/>
            <person name="Merkel B.J."/>
            <person name="Hornburger P."/>
            <person name="Mueller R.-W."/>
            <person name="Bruemmer F."/>
            <person name="Labrenz M."/>
            <person name="Spormann A.M."/>
            <person name="Op Den Camp H."/>
            <person name="Overmann J."/>
            <person name="Amann R."/>
            <person name="Jetten M.S.M."/>
            <person name="Mascher T."/>
            <person name="Medema M.H."/>
            <person name="Devos D.P."/>
            <person name="Kaster A.-K."/>
            <person name="Ovreas L."/>
            <person name="Rohde M."/>
            <person name="Galperin M.Y."/>
            <person name="Jogler C."/>
        </authorList>
    </citation>
    <scope>NUCLEOTIDE SEQUENCE [LARGE SCALE GENOMIC DNA]</scope>
    <source>
        <strain evidence="10 11">Enr8</strain>
    </source>
</reference>
<dbReference type="OrthoDB" id="9784571at2"/>
<keyword evidence="7" id="KW-0408">Iron</keyword>
<dbReference type="NCBIfam" id="TIGR00276">
    <property type="entry name" value="tRNA epoxyqueuosine(34) reductase QueG"/>
    <property type="match status" value="1"/>
</dbReference>
<evidence type="ECO:0000256" key="2">
    <source>
        <dbReference type="ARBA" id="ARBA00022490"/>
    </source>
</evidence>
<keyword evidence="2" id="KW-0963">Cytoplasm</keyword>
<keyword evidence="5" id="KW-0671">Queuosine biosynthesis</keyword>
<accession>A0A5C5V0J7</accession>
<dbReference type="SMART" id="SM00567">
    <property type="entry name" value="EZ_HEAT"/>
    <property type="match status" value="2"/>
</dbReference>
<sequence>MTCSLDPSTLTRAIKEAAHRLGFLHVGVCPAVTPTGIDAFRDWLAAGYAGEMQYLADRVDAYADPNLVLDGARSIVMLTLPYRTDPPRQSAAGQGRVSRYAWGEVDYHDLIHDKLKALKREVQQRTGDADARGVVDTAPLLERDFANLAGLGWIGKNTLLLNKHAGSLFFLAALLTNVELEYDEPHTASHCGTCTACLDVCPTDAFPAPHVLDATRCISYLTIELRGPIPRDLRDGIGEWVFGCDLCQDVCPWNRKAPHSAEKQFLPQRGNNPLDLIALFDLDDETFRHRFRKSPIWRPRRRGLLRNAAIALGNRPTPAAVPALVKGLNDEEPLIRGAAAWALSKYGCSESRNALQARAEIEADSMVQEELKFALQS</sequence>
<evidence type="ECO:0000256" key="5">
    <source>
        <dbReference type="ARBA" id="ARBA00022785"/>
    </source>
</evidence>
<name>A0A5C5V0J7_9BACT</name>
<dbReference type="Gene3D" id="3.30.70.20">
    <property type="match status" value="1"/>
</dbReference>
<evidence type="ECO:0000313" key="10">
    <source>
        <dbReference type="EMBL" id="TWT32086.1"/>
    </source>
</evidence>
<dbReference type="InterPro" id="IPR016024">
    <property type="entry name" value="ARM-type_fold"/>
</dbReference>
<evidence type="ECO:0000256" key="4">
    <source>
        <dbReference type="ARBA" id="ARBA00022723"/>
    </source>
</evidence>
<dbReference type="InterPro" id="IPR004453">
    <property type="entry name" value="QueG"/>
</dbReference>
<dbReference type="Proteomes" id="UP000318878">
    <property type="component" value="Unassembled WGS sequence"/>
</dbReference>
<keyword evidence="3" id="KW-0819">tRNA processing</keyword>
<protein>
    <submittedName>
        <fullName evidence="10">Epoxyqueuosine reductase</fullName>
        <ecNumber evidence="10">1.1.-.-</ecNumber>
    </submittedName>
</protein>
<dbReference type="RefSeq" id="WP_146434768.1">
    <property type="nucleotide sequence ID" value="NZ_SJPF01000004.1"/>
</dbReference>
<proteinExistence type="predicted"/>
<dbReference type="Pfam" id="PF08331">
    <property type="entry name" value="QueG_DUF1730"/>
    <property type="match status" value="1"/>
</dbReference>
<evidence type="ECO:0000256" key="1">
    <source>
        <dbReference type="ARBA" id="ARBA00022485"/>
    </source>
</evidence>
<evidence type="ECO:0000256" key="3">
    <source>
        <dbReference type="ARBA" id="ARBA00022694"/>
    </source>
</evidence>
<dbReference type="InterPro" id="IPR017896">
    <property type="entry name" value="4Fe4S_Fe-S-bd"/>
</dbReference>
<keyword evidence="8" id="KW-0411">Iron-sulfur</keyword>
<keyword evidence="4" id="KW-0479">Metal-binding</keyword>
<evidence type="ECO:0000259" key="9">
    <source>
        <dbReference type="PROSITE" id="PS51379"/>
    </source>
</evidence>
<dbReference type="InterPro" id="IPR013542">
    <property type="entry name" value="QueG_DUF1730"/>
</dbReference>
<dbReference type="PANTHER" id="PTHR30002:SF4">
    <property type="entry name" value="EPOXYQUEUOSINE REDUCTASE"/>
    <property type="match status" value="1"/>
</dbReference>
<evidence type="ECO:0000256" key="8">
    <source>
        <dbReference type="ARBA" id="ARBA00023014"/>
    </source>
</evidence>
<dbReference type="InterPro" id="IPR004155">
    <property type="entry name" value="PBS_lyase_HEAT"/>
</dbReference>